<evidence type="ECO:0000313" key="3">
    <source>
        <dbReference type="Proteomes" id="UP000195440"/>
    </source>
</evidence>
<evidence type="ECO:0000256" key="1">
    <source>
        <dbReference type="SAM" id="Phobius"/>
    </source>
</evidence>
<reference evidence="2 3" key="1">
    <citation type="journal article" date="2017" name="Syst. Appl. Microbiol.">
        <title>Pseudomonas caspiana sp. nov., a citrus pathogen in the Pseudomonas syringae phylogenetic group.</title>
        <authorList>
            <person name="Busquets A."/>
            <person name="Gomila M."/>
            <person name="Beiki F."/>
            <person name="Mulet M."/>
            <person name="Rahimian H."/>
            <person name="Garcia-Valdes E."/>
            <person name="Lalucat J."/>
        </authorList>
    </citation>
    <scope>NUCLEOTIDE SEQUENCE [LARGE SCALE GENOMIC DNA]</scope>
    <source>
        <strain evidence="2 3">FBF102</strain>
    </source>
</reference>
<keyword evidence="1" id="KW-1133">Transmembrane helix</keyword>
<proteinExistence type="predicted"/>
<dbReference type="Proteomes" id="UP000195440">
    <property type="component" value="Unassembled WGS sequence"/>
</dbReference>
<gene>
    <name evidence="2" type="ORF">AUC60_01955</name>
</gene>
<keyword evidence="3" id="KW-1185">Reference proteome</keyword>
<dbReference type="EMBL" id="LOHF01000001">
    <property type="protein sequence ID" value="OUM75886.1"/>
    <property type="molecule type" value="Genomic_DNA"/>
</dbReference>
<feature type="transmembrane region" description="Helical" evidence="1">
    <location>
        <begin position="21"/>
        <end position="38"/>
    </location>
</feature>
<accession>A0A1Y3P7R2</accession>
<comment type="caution">
    <text evidence="2">The sequence shown here is derived from an EMBL/GenBank/DDBJ whole genome shotgun (WGS) entry which is preliminary data.</text>
</comment>
<keyword evidence="1" id="KW-0812">Transmembrane</keyword>
<sequence>MKGLPMELALALNVRKVFRHAVLYGSGIAIGIGIVLMWDTVRSPSFLTDGLPTSWNGASAEFDSRLRARFPLGMPASDFIRELNKEGFKPTWFESAGYYGAVRREGWIPCRVTARVRWQPGPGDTLAYIDGNYREEGCL</sequence>
<dbReference type="AlphaFoldDB" id="A0A1Y3P7R2"/>
<keyword evidence="1" id="KW-0472">Membrane</keyword>
<name>A0A1Y3P7R2_9PSED</name>
<organism evidence="2 3">
    <name type="scientific">Pseudomonas caspiana</name>
    <dbReference type="NCBI Taxonomy" id="1451454"/>
    <lineage>
        <taxon>Bacteria</taxon>
        <taxon>Pseudomonadati</taxon>
        <taxon>Pseudomonadota</taxon>
        <taxon>Gammaproteobacteria</taxon>
        <taxon>Pseudomonadales</taxon>
        <taxon>Pseudomonadaceae</taxon>
        <taxon>Pseudomonas</taxon>
    </lineage>
</organism>
<evidence type="ECO:0000313" key="2">
    <source>
        <dbReference type="EMBL" id="OUM75886.1"/>
    </source>
</evidence>
<protein>
    <submittedName>
        <fullName evidence="2">Uncharacterized protein</fullName>
    </submittedName>
</protein>